<dbReference type="PANTHER" id="PTHR47331:SF5">
    <property type="entry name" value="RIBONUCLEASE H"/>
    <property type="match status" value="1"/>
</dbReference>
<comment type="caution">
    <text evidence="1">The sequence shown here is derived from an EMBL/GenBank/DDBJ whole genome shotgun (WGS) entry which is preliminary data.</text>
</comment>
<protein>
    <submittedName>
        <fullName evidence="1">Uncharacterized protein</fullName>
    </submittedName>
</protein>
<evidence type="ECO:0000313" key="1">
    <source>
        <dbReference type="EMBL" id="KAJ6636921.1"/>
    </source>
</evidence>
<dbReference type="EMBL" id="WJQU01000003">
    <property type="protein sequence ID" value="KAJ6636921.1"/>
    <property type="molecule type" value="Genomic_DNA"/>
</dbReference>
<reference evidence="1" key="1">
    <citation type="submission" date="2022-07" db="EMBL/GenBank/DDBJ databases">
        <authorList>
            <person name="Trinca V."/>
            <person name="Uliana J.V.C."/>
            <person name="Torres T.T."/>
            <person name="Ward R.J."/>
            <person name="Monesi N."/>
        </authorList>
    </citation>
    <scope>NUCLEOTIDE SEQUENCE</scope>
    <source>
        <strain evidence="1">HSMRA1968</strain>
        <tissue evidence="1">Whole embryos</tissue>
    </source>
</reference>
<accession>A0A9Q0MS18</accession>
<organism evidence="1 2">
    <name type="scientific">Pseudolycoriella hygida</name>
    <dbReference type="NCBI Taxonomy" id="35572"/>
    <lineage>
        <taxon>Eukaryota</taxon>
        <taxon>Metazoa</taxon>
        <taxon>Ecdysozoa</taxon>
        <taxon>Arthropoda</taxon>
        <taxon>Hexapoda</taxon>
        <taxon>Insecta</taxon>
        <taxon>Pterygota</taxon>
        <taxon>Neoptera</taxon>
        <taxon>Endopterygota</taxon>
        <taxon>Diptera</taxon>
        <taxon>Nematocera</taxon>
        <taxon>Sciaroidea</taxon>
        <taxon>Sciaridae</taxon>
        <taxon>Pseudolycoriella</taxon>
    </lineage>
</organism>
<evidence type="ECO:0000313" key="2">
    <source>
        <dbReference type="Proteomes" id="UP001151699"/>
    </source>
</evidence>
<name>A0A9Q0MS18_9DIPT</name>
<keyword evidence="2" id="KW-1185">Reference proteome</keyword>
<dbReference type="AlphaFoldDB" id="A0A9Q0MS18"/>
<gene>
    <name evidence="1" type="ORF">Bhyg_09646</name>
</gene>
<sequence>YMNWIEDQQHFNSNNIVRGIGKLKPLEDFEFTKRMEPLTLHFDQDPFTSRSSSSTNHLELRNIYKLIQCDECKQLVEENNVGACLLCSKQCHYSCMDVIVFLTIFTDTFARNRIVPVTLYSGNLCIHTFAYQDDGSDVTMIEESLITELRLTGILTALCLMWTADIHRKENSSKPIEVEISGQGEFIERFVLHDVRTVEWLGLPIQTVLKDKLVEYFPYMRDIPLIDYTNAVPRMLIGSDNANLNVPLEIVEGTFSQPIVCKSRIGWSIHGRTNERTTNSVSQNINIHRTKCPCQHTADEAIHQLVKNYFSLENLGVTYNKDLQFCSKEDERALDILTKHTKRIGNRFETALLWKYDNIILPDSYNMAYKRLLCLEKHRSETIAIIDKTINEYLQEGYASKLTKEDIRKSQNARLWYLLIFTVQNPKKPDIHIDSSVEN</sequence>
<dbReference type="PANTHER" id="PTHR47331">
    <property type="entry name" value="PHD-TYPE DOMAIN-CONTAINING PROTEIN"/>
    <property type="match status" value="1"/>
</dbReference>
<dbReference type="OrthoDB" id="7790967at2759"/>
<dbReference type="Proteomes" id="UP001151699">
    <property type="component" value="Chromosome X"/>
</dbReference>
<proteinExistence type="predicted"/>
<feature type="non-terminal residue" evidence="1">
    <location>
        <position position="1"/>
    </location>
</feature>